<organism evidence="2 3">
    <name type="scientific">Carnegiea gigantea</name>
    <dbReference type="NCBI Taxonomy" id="171969"/>
    <lineage>
        <taxon>Eukaryota</taxon>
        <taxon>Viridiplantae</taxon>
        <taxon>Streptophyta</taxon>
        <taxon>Embryophyta</taxon>
        <taxon>Tracheophyta</taxon>
        <taxon>Spermatophyta</taxon>
        <taxon>Magnoliopsida</taxon>
        <taxon>eudicotyledons</taxon>
        <taxon>Gunneridae</taxon>
        <taxon>Pentapetalae</taxon>
        <taxon>Caryophyllales</taxon>
        <taxon>Cactineae</taxon>
        <taxon>Cactaceae</taxon>
        <taxon>Cactoideae</taxon>
        <taxon>Echinocereeae</taxon>
        <taxon>Carnegiea</taxon>
    </lineage>
</organism>
<evidence type="ECO:0000313" key="3">
    <source>
        <dbReference type="Proteomes" id="UP001153076"/>
    </source>
</evidence>
<accession>A0A9Q1GPD1</accession>
<dbReference type="Proteomes" id="UP001153076">
    <property type="component" value="Unassembled WGS sequence"/>
</dbReference>
<dbReference type="SUPFAM" id="SSF56219">
    <property type="entry name" value="DNase I-like"/>
    <property type="match status" value="1"/>
</dbReference>
<keyword evidence="3" id="KW-1185">Reference proteome</keyword>
<sequence length="413" mass="47256">MVEVRMNGARGWLIMTIYTSPHTSTREELWEKLEERASSINCPWLLTGDFNKTRSLEERDHGGPFMARRAQIYMGTGSLHEHKEECQAGLSPMQHVLEIQGETPGLPPIGPHTYSYIHSGFTKRLEEDKPFRFQAAWMPHAEFENLIKDKWRTQTPVHVALDALANQLNEWNREIFGNLFRKKRKIWGQIEGIQRKLEEEGPRYMLKLKRKLRICLDEITKPDELQSLVVEFYKDLFTEGGAESSGYNDNAYSTWGTRVRALRELNSASMVKIGWWMIHDPNALWVRVLRYKHPIFRGRWSEHSLLALTVGYKEASSGDASRVVEPIYGLEMGRTREISSTESTELDCILSSMGVRDKGGTTSGIFPMQSVIDVLRARAATEPGKMANPLENQGTTEDESLDMADPSWGHNDQ</sequence>
<dbReference type="AlphaFoldDB" id="A0A9Q1GPD1"/>
<dbReference type="Gene3D" id="3.60.10.10">
    <property type="entry name" value="Endonuclease/exonuclease/phosphatase"/>
    <property type="match status" value="1"/>
</dbReference>
<name>A0A9Q1GPD1_9CARY</name>
<evidence type="ECO:0000256" key="1">
    <source>
        <dbReference type="SAM" id="MobiDB-lite"/>
    </source>
</evidence>
<proteinExistence type="predicted"/>
<evidence type="ECO:0000313" key="2">
    <source>
        <dbReference type="EMBL" id="KAJ8424240.1"/>
    </source>
</evidence>
<dbReference type="EMBL" id="JAKOGI010001731">
    <property type="protein sequence ID" value="KAJ8424240.1"/>
    <property type="molecule type" value="Genomic_DNA"/>
</dbReference>
<feature type="region of interest" description="Disordered" evidence="1">
    <location>
        <begin position="382"/>
        <end position="413"/>
    </location>
</feature>
<protein>
    <recommendedName>
        <fullName evidence="4">Reverse transcriptase</fullName>
    </recommendedName>
</protein>
<dbReference type="InterPro" id="IPR036691">
    <property type="entry name" value="Endo/exonu/phosph_ase_sf"/>
</dbReference>
<gene>
    <name evidence="2" type="ORF">Cgig2_023861</name>
</gene>
<reference evidence="2" key="1">
    <citation type="submission" date="2022-04" db="EMBL/GenBank/DDBJ databases">
        <title>Carnegiea gigantea Genome sequencing and assembly v2.</title>
        <authorList>
            <person name="Copetti D."/>
            <person name="Sanderson M.J."/>
            <person name="Burquez A."/>
            <person name="Wojciechowski M.F."/>
        </authorList>
    </citation>
    <scope>NUCLEOTIDE SEQUENCE</scope>
    <source>
        <strain evidence="2">SGP5-SGP5p</strain>
        <tissue evidence="2">Aerial part</tissue>
    </source>
</reference>
<comment type="caution">
    <text evidence="2">The sequence shown here is derived from an EMBL/GenBank/DDBJ whole genome shotgun (WGS) entry which is preliminary data.</text>
</comment>
<evidence type="ECO:0008006" key="4">
    <source>
        <dbReference type="Google" id="ProtNLM"/>
    </source>
</evidence>
<dbReference type="OrthoDB" id="1296323at2759"/>